<dbReference type="PANTHER" id="PTHR43244:SF1">
    <property type="entry name" value="5,10-METHYLENETETRAHYDROMETHANOPTERIN REDUCTASE"/>
    <property type="match status" value="1"/>
</dbReference>
<accession>A0ABP8WW20</accession>
<keyword evidence="1" id="KW-0560">Oxidoreductase</keyword>
<sequence length="301" mass="32235">MRIGLTILTDLPWAEAAPRWRAAEEMGFAHAWTYDHLVWGGLPDSPWRTATPVLGAAAAVTSRIGLGTLVAAPNFRHPYLLFRDAQALEDLTDGRLLLGVGTGGDRDSTVIGGDLALRERVDRFQEFVQVLRLLREGDHVSHSGTHYTLDDARTLPGLTRTPLVVAANGPRSLRFAAHAGDAWVTTGPYSAPTLEEWLTGLADSARTFEEALAEAGRDPDAVDRYVLPDAPPHLGSSGGGRFALESRGFFEELVGRVAALGFTDLVTHWPRDDTPYAGSTGVLEEVAAEVLPGLAPDGSPG</sequence>
<keyword evidence="4" id="KW-1185">Reference proteome</keyword>
<feature type="domain" description="Luciferase-like" evidence="2">
    <location>
        <begin position="9"/>
        <end position="226"/>
    </location>
</feature>
<reference evidence="4" key="1">
    <citation type="journal article" date="2019" name="Int. J. Syst. Evol. Microbiol.">
        <title>The Global Catalogue of Microorganisms (GCM) 10K type strain sequencing project: providing services to taxonomists for standard genome sequencing and annotation.</title>
        <authorList>
            <consortium name="The Broad Institute Genomics Platform"/>
            <consortium name="The Broad Institute Genome Sequencing Center for Infectious Disease"/>
            <person name="Wu L."/>
            <person name="Ma J."/>
        </authorList>
    </citation>
    <scope>NUCLEOTIDE SEQUENCE [LARGE SCALE GENOMIC DNA]</scope>
    <source>
        <strain evidence="4">JCM 18127</strain>
    </source>
</reference>
<dbReference type="Pfam" id="PF00296">
    <property type="entry name" value="Bac_luciferase"/>
    <property type="match status" value="1"/>
</dbReference>
<evidence type="ECO:0000313" key="4">
    <source>
        <dbReference type="Proteomes" id="UP001500621"/>
    </source>
</evidence>
<dbReference type="RefSeq" id="WP_345269743.1">
    <property type="nucleotide sequence ID" value="NZ_BAABIM010000004.1"/>
</dbReference>
<dbReference type="Gene3D" id="3.20.20.30">
    <property type="entry name" value="Luciferase-like domain"/>
    <property type="match status" value="1"/>
</dbReference>
<dbReference type="InterPro" id="IPR050564">
    <property type="entry name" value="F420-G6PD/mer"/>
</dbReference>
<dbReference type="InterPro" id="IPR036661">
    <property type="entry name" value="Luciferase-like_sf"/>
</dbReference>
<dbReference type="EMBL" id="BAABIM010000004">
    <property type="protein sequence ID" value="GAA4696279.1"/>
    <property type="molecule type" value="Genomic_DNA"/>
</dbReference>
<protein>
    <submittedName>
        <fullName evidence="3">LLM class flavin-dependent oxidoreductase</fullName>
    </submittedName>
</protein>
<comment type="caution">
    <text evidence="3">The sequence shown here is derived from an EMBL/GenBank/DDBJ whole genome shotgun (WGS) entry which is preliminary data.</text>
</comment>
<organism evidence="3 4">
    <name type="scientific">Nocardioides nanhaiensis</name>
    <dbReference type="NCBI Taxonomy" id="1476871"/>
    <lineage>
        <taxon>Bacteria</taxon>
        <taxon>Bacillati</taxon>
        <taxon>Actinomycetota</taxon>
        <taxon>Actinomycetes</taxon>
        <taxon>Propionibacteriales</taxon>
        <taxon>Nocardioidaceae</taxon>
        <taxon>Nocardioides</taxon>
    </lineage>
</organism>
<proteinExistence type="predicted"/>
<evidence type="ECO:0000313" key="3">
    <source>
        <dbReference type="EMBL" id="GAA4696279.1"/>
    </source>
</evidence>
<evidence type="ECO:0000256" key="1">
    <source>
        <dbReference type="ARBA" id="ARBA00023002"/>
    </source>
</evidence>
<dbReference type="InterPro" id="IPR011251">
    <property type="entry name" value="Luciferase-like_dom"/>
</dbReference>
<evidence type="ECO:0000259" key="2">
    <source>
        <dbReference type="Pfam" id="PF00296"/>
    </source>
</evidence>
<dbReference type="Proteomes" id="UP001500621">
    <property type="component" value="Unassembled WGS sequence"/>
</dbReference>
<gene>
    <name evidence="3" type="ORF">GCM10023226_38380</name>
</gene>
<name>A0ABP8WW20_9ACTN</name>
<dbReference type="PANTHER" id="PTHR43244">
    <property type="match status" value="1"/>
</dbReference>
<dbReference type="SUPFAM" id="SSF51679">
    <property type="entry name" value="Bacterial luciferase-like"/>
    <property type="match status" value="1"/>
</dbReference>